<dbReference type="GO" id="GO:0003743">
    <property type="term" value="F:translation initiation factor activity"/>
    <property type="evidence" value="ECO:0007669"/>
    <property type="project" value="UniProtKB-KW"/>
</dbReference>
<evidence type="ECO:0000313" key="6">
    <source>
        <dbReference type="Proteomes" id="UP000054566"/>
    </source>
</evidence>
<dbReference type="AlphaFoldDB" id="A0A0L0CWE9"/>
<dbReference type="GO" id="GO:0000049">
    <property type="term" value="F:tRNA binding"/>
    <property type="evidence" value="ECO:0007669"/>
    <property type="project" value="TreeGrafter"/>
</dbReference>
<dbReference type="OrthoDB" id="1045173at2759"/>
<dbReference type="GO" id="GO:0005829">
    <property type="term" value="C:cytosol"/>
    <property type="evidence" value="ECO:0007669"/>
    <property type="project" value="TreeGrafter"/>
</dbReference>
<accession>A0A0L0CWE9</accession>
<dbReference type="Proteomes" id="UP000054566">
    <property type="component" value="Unassembled WGS sequence"/>
</dbReference>
<gene>
    <name evidence="5" type="ORF">PFLG_01426</name>
</gene>
<organism evidence="5 6">
    <name type="scientific">Plasmodium falciparum RAJ116</name>
    <dbReference type="NCBI Taxonomy" id="580058"/>
    <lineage>
        <taxon>Eukaryota</taxon>
        <taxon>Sar</taxon>
        <taxon>Alveolata</taxon>
        <taxon>Apicomplexa</taxon>
        <taxon>Aconoidasida</taxon>
        <taxon>Haemosporida</taxon>
        <taxon>Plasmodiidae</taxon>
        <taxon>Plasmodium</taxon>
        <taxon>Plasmodium (Laverania)</taxon>
    </lineage>
</organism>
<dbReference type="PANTHER" id="PTHR42854:SF3">
    <property type="entry name" value="EUKARYOTIC TRANSLATION INITIATION FACTOR 2 SUBUNIT 3-RELATED"/>
    <property type="match status" value="1"/>
</dbReference>
<evidence type="ECO:0000313" key="5">
    <source>
        <dbReference type="EMBL" id="KNC36587.1"/>
    </source>
</evidence>
<dbReference type="PANTHER" id="PTHR42854">
    <property type="entry name" value="EUKARYOTIC TRANSLATION INITIATION FACTOR 2 SUBUNIT 3 FAMILY MEMBER"/>
    <property type="match status" value="1"/>
</dbReference>
<dbReference type="GO" id="GO:0005850">
    <property type="term" value="C:eukaryotic translation initiation factor 2 complex"/>
    <property type="evidence" value="ECO:0007669"/>
    <property type="project" value="TreeGrafter"/>
</dbReference>
<protein>
    <submittedName>
        <fullName evidence="5">Eukaryotic translation initiation factor 2 gamma subunit</fullName>
    </submittedName>
</protein>
<dbReference type="GO" id="GO:0005525">
    <property type="term" value="F:GTP binding"/>
    <property type="evidence" value="ECO:0007669"/>
    <property type="project" value="UniProtKB-KW"/>
</dbReference>
<keyword evidence="1" id="KW-0547">Nucleotide-binding</keyword>
<sequence>MNINEKDKLAEQNLETLDVTKLTPLNEDVISRQPTINLRTIGHVAHGKSTLVHAISGVHTVRFKHEKETHITIKLGYANAKIYQCTNPDCLPPECYKSYESSKENNPICPTTGERIPVHNPQTS</sequence>
<evidence type="ECO:0000256" key="2">
    <source>
        <dbReference type="ARBA" id="ARBA00022917"/>
    </source>
</evidence>
<dbReference type="EMBL" id="GG664188">
    <property type="protein sequence ID" value="KNC36587.1"/>
    <property type="molecule type" value="Genomic_DNA"/>
</dbReference>
<dbReference type="InterPro" id="IPR027417">
    <property type="entry name" value="P-loop_NTPase"/>
</dbReference>
<reference evidence="6" key="2">
    <citation type="submission" date="2015-07" db="EMBL/GenBank/DDBJ databases">
        <title>The genome sequence of Plasmodium falciparum RAJ116.</title>
        <authorList>
            <consortium name="The Broad Institute Genome Sequencing Platform"/>
            <person name="Volkman S.K."/>
            <person name="Neafsey D.E."/>
            <person name="Dash A.P."/>
            <person name="Chitnis C.E."/>
            <person name="Hartl D.L."/>
            <person name="Young S.K."/>
            <person name="Kodira C.D."/>
            <person name="Zeng Q."/>
            <person name="Koehrsen M."/>
            <person name="Godfrey P."/>
            <person name="Alvarado L."/>
            <person name="Berlin A."/>
            <person name="Borenstein D."/>
            <person name="Chen Z."/>
            <person name="Engels R."/>
            <person name="Freedman E."/>
            <person name="Gellesch M."/>
            <person name="Goldberg J."/>
            <person name="Griggs A."/>
            <person name="Gujja S."/>
            <person name="Heiman D."/>
            <person name="Hepburn T."/>
            <person name="Howarth C."/>
            <person name="Jen D."/>
            <person name="Larson L."/>
            <person name="Lewis B."/>
            <person name="Mehta T."/>
            <person name="Park D."/>
            <person name="Pearson M."/>
            <person name="Roberts A."/>
            <person name="Saif S."/>
            <person name="Shea T."/>
            <person name="Shenoy N."/>
            <person name="Sisk P."/>
            <person name="Stolte C."/>
            <person name="Sykes S."/>
            <person name="Walk T."/>
            <person name="White J."/>
            <person name="Yandava C."/>
            <person name="Wirth D.F."/>
            <person name="Nusbaum C."/>
            <person name="Birren B."/>
        </authorList>
    </citation>
    <scope>NUCLEOTIDE SEQUENCE [LARGE SCALE GENOMIC DNA]</scope>
    <source>
        <strain evidence="6">RAJ116</strain>
    </source>
</reference>
<dbReference type="InterPro" id="IPR050543">
    <property type="entry name" value="eIF2G"/>
</dbReference>
<dbReference type="SUPFAM" id="SSF52540">
    <property type="entry name" value="P-loop containing nucleoside triphosphate hydrolases"/>
    <property type="match status" value="1"/>
</dbReference>
<evidence type="ECO:0000256" key="4">
    <source>
        <dbReference type="SAM" id="MobiDB-lite"/>
    </source>
</evidence>
<keyword evidence="5" id="KW-0396">Initiation factor</keyword>
<dbReference type="GO" id="GO:0001731">
    <property type="term" value="P:formation of translation preinitiation complex"/>
    <property type="evidence" value="ECO:0007669"/>
    <property type="project" value="TreeGrafter"/>
</dbReference>
<evidence type="ECO:0000256" key="1">
    <source>
        <dbReference type="ARBA" id="ARBA00022741"/>
    </source>
</evidence>
<feature type="region of interest" description="Disordered" evidence="4">
    <location>
        <begin position="102"/>
        <end position="124"/>
    </location>
</feature>
<keyword evidence="3" id="KW-0342">GTP-binding</keyword>
<keyword evidence="2" id="KW-0648">Protein biosynthesis</keyword>
<proteinExistence type="predicted"/>
<reference evidence="6" key="1">
    <citation type="submission" date="2015-07" db="EMBL/GenBank/DDBJ databases">
        <title>Annotation of Plasmodium falciparum RAJ116.</title>
        <authorList>
            <consortium name="The Broad Institute Genome Sequencing Platform"/>
            <person name="Volkman S.K."/>
            <person name="Neafsey D.E."/>
            <person name="Dash A.P."/>
            <person name="Chitnis C.E."/>
            <person name="Hartl D.L."/>
            <person name="Young S.K."/>
            <person name="Zeng Q."/>
            <person name="Koehrsen M."/>
            <person name="Alvarado L."/>
            <person name="Berlin A."/>
            <person name="Borenstein D."/>
            <person name="Chapman S.B."/>
            <person name="Chen Z."/>
            <person name="Engels R."/>
            <person name="Freedman E."/>
            <person name="Gellesch M."/>
            <person name="Goldberg J."/>
            <person name="Griggs A."/>
            <person name="Gujja S."/>
            <person name="Heilman E.R."/>
            <person name="Heiman D.I."/>
            <person name="Howarth C."/>
            <person name="Jen D."/>
            <person name="Larson L."/>
            <person name="Mehta T."/>
            <person name="Neiman D."/>
            <person name="Park D."/>
            <person name="Pearson M."/>
            <person name="Roberts A."/>
            <person name="Saif S."/>
            <person name="Shea T."/>
            <person name="Shenoy N."/>
            <person name="Sisk P."/>
            <person name="Stolte C."/>
            <person name="Sykes S."/>
            <person name="Walk T."/>
            <person name="White J."/>
            <person name="Yandava C."/>
            <person name="Haas B."/>
            <person name="Henn M.R."/>
            <person name="Nusbaum C."/>
            <person name="Birren B."/>
        </authorList>
    </citation>
    <scope>NUCLEOTIDE SEQUENCE [LARGE SCALE GENOMIC DNA]</scope>
    <source>
        <strain evidence="6">RAJ116</strain>
    </source>
</reference>
<name>A0A0L0CWE9_PLAFA</name>
<evidence type="ECO:0000256" key="3">
    <source>
        <dbReference type="ARBA" id="ARBA00023134"/>
    </source>
</evidence>
<dbReference type="Gene3D" id="3.40.50.300">
    <property type="entry name" value="P-loop containing nucleotide triphosphate hydrolases"/>
    <property type="match status" value="1"/>
</dbReference>